<reference evidence="2" key="1">
    <citation type="submission" date="2021-01" db="EMBL/GenBank/DDBJ databases">
        <title>Caligus Genome Assembly.</title>
        <authorList>
            <person name="Gallardo-Escarate C."/>
        </authorList>
    </citation>
    <scope>NUCLEOTIDE SEQUENCE [LARGE SCALE GENOMIC DNA]</scope>
</reference>
<sequence>MMLGVVASDGKRMPPFWFPQGLRVGAKEYLAVIKNVVKPWLDATYPRATTAINKMVHLDTKPRNPRSGARTTS</sequence>
<dbReference type="Proteomes" id="UP000595437">
    <property type="component" value="Chromosome 12"/>
</dbReference>
<protein>
    <submittedName>
        <fullName evidence="1">Uncharacterized protein</fullName>
    </submittedName>
</protein>
<proteinExistence type="predicted"/>
<dbReference type="OrthoDB" id="6400703at2759"/>
<accession>A0A7T8GT31</accession>
<organism evidence="1 2">
    <name type="scientific">Caligus rogercresseyi</name>
    <name type="common">Sea louse</name>
    <dbReference type="NCBI Taxonomy" id="217165"/>
    <lineage>
        <taxon>Eukaryota</taxon>
        <taxon>Metazoa</taxon>
        <taxon>Ecdysozoa</taxon>
        <taxon>Arthropoda</taxon>
        <taxon>Crustacea</taxon>
        <taxon>Multicrustacea</taxon>
        <taxon>Hexanauplia</taxon>
        <taxon>Copepoda</taxon>
        <taxon>Siphonostomatoida</taxon>
        <taxon>Caligidae</taxon>
        <taxon>Caligus</taxon>
    </lineage>
</organism>
<name>A0A7T8GT31_CALRO</name>
<evidence type="ECO:0000313" key="1">
    <source>
        <dbReference type="EMBL" id="QQP37280.1"/>
    </source>
</evidence>
<dbReference type="AlphaFoldDB" id="A0A7T8GT31"/>
<keyword evidence="2" id="KW-1185">Reference proteome</keyword>
<evidence type="ECO:0000313" key="2">
    <source>
        <dbReference type="Proteomes" id="UP000595437"/>
    </source>
</evidence>
<gene>
    <name evidence="1" type="ORF">FKW44_017497</name>
</gene>
<dbReference type="EMBL" id="CP045901">
    <property type="protein sequence ID" value="QQP37280.1"/>
    <property type="molecule type" value="Genomic_DNA"/>
</dbReference>